<reference evidence="1 2" key="1">
    <citation type="journal article" date="2018" name="Sci. Rep.">
        <title>Genomic signatures of local adaptation to the degree of environmental predictability in rotifers.</title>
        <authorList>
            <person name="Franch-Gras L."/>
            <person name="Hahn C."/>
            <person name="Garcia-Roger E.M."/>
            <person name="Carmona M.J."/>
            <person name="Serra M."/>
            <person name="Gomez A."/>
        </authorList>
    </citation>
    <scope>NUCLEOTIDE SEQUENCE [LARGE SCALE GENOMIC DNA]</scope>
    <source>
        <strain evidence="1">HYR1</strain>
    </source>
</reference>
<dbReference type="AlphaFoldDB" id="A0A3M7P1D1"/>
<sequence length="135" mass="15562">MRIEHLRLDRKTSRCFSLNWLHGTQCQPLETLFHVIIRLDHSIASAQKYLIYFGVPQGPDNTRVTNYQFIFSHQALPFEHHQFSALDSRSGRGARYDELVAGRKLTIVFRVSSMPREAKVLPSKENSTPVIPPLM</sequence>
<evidence type="ECO:0000313" key="1">
    <source>
        <dbReference type="EMBL" id="RMZ92799.1"/>
    </source>
</evidence>
<gene>
    <name evidence="1" type="ORF">BpHYR1_007382</name>
</gene>
<evidence type="ECO:0000313" key="2">
    <source>
        <dbReference type="Proteomes" id="UP000276133"/>
    </source>
</evidence>
<name>A0A3M7P1D1_BRAPC</name>
<accession>A0A3M7P1D1</accession>
<proteinExistence type="predicted"/>
<organism evidence="1 2">
    <name type="scientific">Brachionus plicatilis</name>
    <name type="common">Marine rotifer</name>
    <name type="synonym">Brachionus muelleri</name>
    <dbReference type="NCBI Taxonomy" id="10195"/>
    <lineage>
        <taxon>Eukaryota</taxon>
        <taxon>Metazoa</taxon>
        <taxon>Spiralia</taxon>
        <taxon>Gnathifera</taxon>
        <taxon>Rotifera</taxon>
        <taxon>Eurotatoria</taxon>
        <taxon>Monogononta</taxon>
        <taxon>Pseudotrocha</taxon>
        <taxon>Ploima</taxon>
        <taxon>Brachionidae</taxon>
        <taxon>Brachionus</taxon>
    </lineage>
</organism>
<keyword evidence="2" id="KW-1185">Reference proteome</keyword>
<dbReference type="EMBL" id="REGN01014305">
    <property type="protein sequence ID" value="RMZ92799.1"/>
    <property type="molecule type" value="Genomic_DNA"/>
</dbReference>
<comment type="caution">
    <text evidence="1">The sequence shown here is derived from an EMBL/GenBank/DDBJ whole genome shotgun (WGS) entry which is preliminary data.</text>
</comment>
<dbReference type="Proteomes" id="UP000276133">
    <property type="component" value="Unassembled WGS sequence"/>
</dbReference>
<protein>
    <submittedName>
        <fullName evidence="1">Uncharacterized protein</fullName>
    </submittedName>
</protein>